<protein>
    <submittedName>
        <fullName evidence="2">Uncharacterized protein</fullName>
    </submittedName>
</protein>
<evidence type="ECO:0000313" key="2">
    <source>
        <dbReference type="EMBL" id="KAH7972179.1"/>
    </source>
</evidence>
<evidence type="ECO:0000313" key="3">
    <source>
        <dbReference type="Proteomes" id="UP000821837"/>
    </source>
</evidence>
<evidence type="ECO:0000256" key="1">
    <source>
        <dbReference type="SAM" id="MobiDB-lite"/>
    </source>
</evidence>
<dbReference type="EMBL" id="JABSTV010001247">
    <property type="protein sequence ID" value="KAH7972179.1"/>
    <property type="molecule type" value="Genomic_DNA"/>
</dbReference>
<name>A0A9D4T5L3_RHISA</name>
<dbReference type="Proteomes" id="UP000821837">
    <property type="component" value="Chromosome 11"/>
</dbReference>
<sequence length="89" mass="9649">MWVDFTIGANQRGGIRILAATPQDEEEQALPEAVSTGAFVSYISTITQLTPDSNAIAVCGLPHHPQPKPKKKEGHAERVERKHGHIGPD</sequence>
<gene>
    <name evidence="2" type="ORF">HPB52_008932</name>
</gene>
<reference evidence="2" key="2">
    <citation type="submission" date="2021-09" db="EMBL/GenBank/DDBJ databases">
        <authorList>
            <person name="Jia N."/>
            <person name="Wang J."/>
            <person name="Shi W."/>
            <person name="Du L."/>
            <person name="Sun Y."/>
            <person name="Zhan W."/>
            <person name="Jiang J."/>
            <person name="Wang Q."/>
            <person name="Zhang B."/>
            <person name="Ji P."/>
            <person name="Sakyi L.B."/>
            <person name="Cui X."/>
            <person name="Yuan T."/>
            <person name="Jiang B."/>
            <person name="Yang W."/>
            <person name="Lam T.T.-Y."/>
            <person name="Chang Q."/>
            <person name="Ding S."/>
            <person name="Wang X."/>
            <person name="Zhu J."/>
            <person name="Ruan X."/>
            <person name="Zhao L."/>
            <person name="Wei J."/>
            <person name="Que T."/>
            <person name="Du C."/>
            <person name="Cheng J."/>
            <person name="Dai P."/>
            <person name="Han X."/>
            <person name="Huang E."/>
            <person name="Gao Y."/>
            <person name="Liu J."/>
            <person name="Shao H."/>
            <person name="Ye R."/>
            <person name="Li L."/>
            <person name="Wei W."/>
            <person name="Wang X."/>
            <person name="Wang C."/>
            <person name="Huo Q."/>
            <person name="Li W."/>
            <person name="Guo W."/>
            <person name="Chen H."/>
            <person name="Chen S."/>
            <person name="Zhou L."/>
            <person name="Zhou L."/>
            <person name="Ni X."/>
            <person name="Tian J."/>
            <person name="Zhou Y."/>
            <person name="Sheng Y."/>
            <person name="Liu T."/>
            <person name="Pan Y."/>
            <person name="Xia L."/>
            <person name="Li J."/>
            <person name="Zhao F."/>
            <person name="Cao W."/>
        </authorList>
    </citation>
    <scope>NUCLEOTIDE SEQUENCE</scope>
    <source>
        <strain evidence="2">Rsan-2018</strain>
        <tissue evidence="2">Larvae</tissue>
    </source>
</reference>
<reference evidence="2" key="1">
    <citation type="journal article" date="2020" name="Cell">
        <title>Large-Scale Comparative Analyses of Tick Genomes Elucidate Their Genetic Diversity and Vector Capacities.</title>
        <authorList>
            <consortium name="Tick Genome and Microbiome Consortium (TIGMIC)"/>
            <person name="Jia N."/>
            <person name="Wang J."/>
            <person name="Shi W."/>
            <person name="Du L."/>
            <person name="Sun Y."/>
            <person name="Zhan W."/>
            <person name="Jiang J.F."/>
            <person name="Wang Q."/>
            <person name="Zhang B."/>
            <person name="Ji P."/>
            <person name="Bell-Sakyi L."/>
            <person name="Cui X.M."/>
            <person name="Yuan T.T."/>
            <person name="Jiang B.G."/>
            <person name="Yang W.F."/>
            <person name="Lam T.T."/>
            <person name="Chang Q.C."/>
            <person name="Ding S.J."/>
            <person name="Wang X.J."/>
            <person name="Zhu J.G."/>
            <person name="Ruan X.D."/>
            <person name="Zhao L."/>
            <person name="Wei J.T."/>
            <person name="Ye R.Z."/>
            <person name="Que T.C."/>
            <person name="Du C.H."/>
            <person name="Zhou Y.H."/>
            <person name="Cheng J.X."/>
            <person name="Dai P.F."/>
            <person name="Guo W.B."/>
            <person name="Han X.H."/>
            <person name="Huang E.J."/>
            <person name="Li L.F."/>
            <person name="Wei W."/>
            <person name="Gao Y.C."/>
            <person name="Liu J.Z."/>
            <person name="Shao H.Z."/>
            <person name="Wang X."/>
            <person name="Wang C.C."/>
            <person name="Yang T.C."/>
            <person name="Huo Q.B."/>
            <person name="Li W."/>
            <person name="Chen H.Y."/>
            <person name="Chen S.E."/>
            <person name="Zhou L.G."/>
            <person name="Ni X.B."/>
            <person name="Tian J.H."/>
            <person name="Sheng Y."/>
            <person name="Liu T."/>
            <person name="Pan Y.S."/>
            <person name="Xia L.Y."/>
            <person name="Li J."/>
            <person name="Zhao F."/>
            <person name="Cao W.C."/>
        </authorList>
    </citation>
    <scope>NUCLEOTIDE SEQUENCE</scope>
    <source>
        <strain evidence="2">Rsan-2018</strain>
    </source>
</reference>
<organism evidence="2 3">
    <name type="scientific">Rhipicephalus sanguineus</name>
    <name type="common">Brown dog tick</name>
    <name type="synonym">Ixodes sanguineus</name>
    <dbReference type="NCBI Taxonomy" id="34632"/>
    <lineage>
        <taxon>Eukaryota</taxon>
        <taxon>Metazoa</taxon>
        <taxon>Ecdysozoa</taxon>
        <taxon>Arthropoda</taxon>
        <taxon>Chelicerata</taxon>
        <taxon>Arachnida</taxon>
        <taxon>Acari</taxon>
        <taxon>Parasitiformes</taxon>
        <taxon>Ixodida</taxon>
        <taxon>Ixodoidea</taxon>
        <taxon>Ixodidae</taxon>
        <taxon>Rhipicephalinae</taxon>
        <taxon>Rhipicephalus</taxon>
        <taxon>Rhipicephalus</taxon>
    </lineage>
</organism>
<dbReference type="AlphaFoldDB" id="A0A9D4T5L3"/>
<feature type="compositionally biased region" description="Basic and acidic residues" evidence="1">
    <location>
        <begin position="74"/>
        <end position="89"/>
    </location>
</feature>
<proteinExistence type="predicted"/>
<comment type="caution">
    <text evidence="2">The sequence shown here is derived from an EMBL/GenBank/DDBJ whole genome shotgun (WGS) entry which is preliminary data.</text>
</comment>
<keyword evidence="3" id="KW-1185">Reference proteome</keyword>
<accession>A0A9D4T5L3</accession>
<feature type="region of interest" description="Disordered" evidence="1">
    <location>
        <begin position="61"/>
        <end position="89"/>
    </location>
</feature>